<dbReference type="Gene3D" id="3.60.20.10">
    <property type="entry name" value="Glutamine Phosphoribosylpyrophosphate, subunit 1, domain 1"/>
    <property type="match status" value="2"/>
</dbReference>
<comment type="caution">
    <text evidence="3">The sequence shown here is derived from an EMBL/GenBank/DDBJ whole genome shotgun (WGS) entry which is preliminary data.</text>
</comment>
<organism evidence="3 4">
    <name type="scientific">Filobasidium floriforme</name>
    <dbReference type="NCBI Taxonomy" id="5210"/>
    <lineage>
        <taxon>Eukaryota</taxon>
        <taxon>Fungi</taxon>
        <taxon>Dikarya</taxon>
        <taxon>Basidiomycota</taxon>
        <taxon>Agaricomycotina</taxon>
        <taxon>Tremellomycetes</taxon>
        <taxon>Filobasidiales</taxon>
        <taxon>Filobasidiaceae</taxon>
        <taxon>Filobasidium</taxon>
    </lineage>
</organism>
<dbReference type="GO" id="GO:0005839">
    <property type="term" value="C:proteasome core complex"/>
    <property type="evidence" value="ECO:0007669"/>
    <property type="project" value="InterPro"/>
</dbReference>
<accession>A0A8K0JJT1</accession>
<sequence>MYNSHGHGHFYSRSSSGEYGYGYDVGQAGRDFLNGGMGGEKQVTQQPLVTGTSVLGLKYADGIMLAADNLASYGSLARFKDIQRLYPLYSSSAAHPGQTSQSTAGAGVLSESAPNPSNSAKTESEVMADKESKEKDPKDEKKDEKKAQSRSSHTCLAVAGDMSDFQYLKKILEGVVTKERAQSTTDAHPALAPEQIYEYLSNVMYARRSKMNPLWNAIVLGGVKDGKSFLGYIDLLGTTYQAPTLATGFASHFAQPLLREAYEEREAAGKRGEKEGLLLSREEAEAVLDNCMKVLFYRDARSLNKYQIATITDAGIDISASRENQTEWKFAEGLRGYGPQKQ</sequence>
<dbReference type="InterPro" id="IPR016295">
    <property type="entry name" value="Proteasome_beta4"/>
</dbReference>
<evidence type="ECO:0000256" key="1">
    <source>
        <dbReference type="ARBA" id="ARBA00023242"/>
    </source>
</evidence>
<dbReference type="CDD" id="cd03760">
    <property type="entry name" value="proteasome_beta_type_4"/>
    <property type="match status" value="1"/>
</dbReference>
<name>A0A8K0JJT1_9TREE</name>
<dbReference type="SUPFAM" id="SSF56235">
    <property type="entry name" value="N-terminal nucleophile aminohydrolases (Ntn hydrolases)"/>
    <property type="match status" value="2"/>
</dbReference>
<dbReference type="AlphaFoldDB" id="A0A8K0JJT1"/>
<dbReference type="Proteomes" id="UP000812966">
    <property type="component" value="Unassembled WGS sequence"/>
</dbReference>
<feature type="region of interest" description="Disordered" evidence="2">
    <location>
        <begin position="92"/>
        <end position="153"/>
    </location>
</feature>
<keyword evidence="1" id="KW-0539">Nucleus</keyword>
<keyword evidence="4" id="KW-1185">Reference proteome</keyword>
<dbReference type="PANTHER" id="PTHR32194">
    <property type="entry name" value="METALLOPROTEASE TLDD"/>
    <property type="match status" value="1"/>
</dbReference>
<dbReference type="PANTHER" id="PTHR32194:SF6">
    <property type="entry name" value="PROTEASOME SUBUNIT BETA"/>
    <property type="match status" value="1"/>
</dbReference>
<feature type="compositionally biased region" description="Polar residues" evidence="2">
    <location>
        <begin position="92"/>
        <end position="104"/>
    </location>
</feature>
<feature type="compositionally biased region" description="Basic and acidic residues" evidence="2">
    <location>
        <begin position="122"/>
        <end position="147"/>
    </location>
</feature>
<proteinExistence type="predicted"/>
<dbReference type="InterPro" id="IPR023333">
    <property type="entry name" value="Proteasome_suB-type"/>
</dbReference>
<dbReference type="GO" id="GO:0051603">
    <property type="term" value="P:proteolysis involved in protein catabolic process"/>
    <property type="evidence" value="ECO:0007669"/>
    <property type="project" value="InterPro"/>
</dbReference>
<evidence type="ECO:0000256" key="2">
    <source>
        <dbReference type="SAM" id="MobiDB-lite"/>
    </source>
</evidence>
<dbReference type="InterPro" id="IPR001353">
    <property type="entry name" value="Proteasome_sua/b"/>
</dbReference>
<evidence type="ECO:0000313" key="4">
    <source>
        <dbReference type="Proteomes" id="UP000812966"/>
    </source>
</evidence>
<gene>
    <name evidence="3" type="ORF">FFLO_04158</name>
</gene>
<evidence type="ECO:0000313" key="3">
    <source>
        <dbReference type="EMBL" id="KAG7531716.1"/>
    </source>
</evidence>
<dbReference type="Pfam" id="PF00227">
    <property type="entry name" value="Proteasome"/>
    <property type="match status" value="2"/>
</dbReference>
<dbReference type="GO" id="GO:0005737">
    <property type="term" value="C:cytoplasm"/>
    <property type="evidence" value="ECO:0007669"/>
    <property type="project" value="TreeGrafter"/>
</dbReference>
<dbReference type="InterPro" id="IPR029055">
    <property type="entry name" value="Ntn_hydrolases_N"/>
</dbReference>
<feature type="compositionally biased region" description="Polar residues" evidence="2">
    <location>
        <begin position="112"/>
        <end position="121"/>
    </location>
</feature>
<dbReference type="EMBL" id="JABELV010000084">
    <property type="protein sequence ID" value="KAG7531716.1"/>
    <property type="molecule type" value="Genomic_DNA"/>
</dbReference>
<evidence type="ECO:0008006" key="5">
    <source>
        <dbReference type="Google" id="ProtNLM"/>
    </source>
</evidence>
<reference evidence="3" key="1">
    <citation type="submission" date="2020-04" db="EMBL/GenBank/DDBJ databases">
        <title>Analysis of mating type loci in Filobasidium floriforme.</title>
        <authorList>
            <person name="Nowrousian M."/>
        </authorList>
    </citation>
    <scope>NUCLEOTIDE SEQUENCE</scope>
    <source>
        <strain evidence="3">CBS 6242</strain>
    </source>
</reference>
<protein>
    <recommendedName>
        <fullName evidence="5">Proteasome subunit beta type-4</fullName>
    </recommendedName>
</protein>